<proteinExistence type="predicted"/>
<accession>F6FIQ5</accession>
<dbReference type="EMBL" id="CP002808">
    <property type="protein sequence ID" value="AEG73103.1"/>
    <property type="molecule type" value="Genomic_DNA"/>
</dbReference>
<evidence type="ECO:0000313" key="3">
    <source>
        <dbReference type="EMBL" id="AEG73103.1"/>
    </source>
</evidence>
<feature type="signal peptide" evidence="2">
    <location>
        <begin position="1"/>
        <end position="24"/>
    </location>
</feature>
<evidence type="ECO:0000313" key="4">
    <source>
        <dbReference type="Proteomes" id="UP000007952"/>
    </source>
</evidence>
<evidence type="ECO:0000256" key="2">
    <source>
        <dbReference type="SAM" id="SignalP"/>
    </source>
</evidence>
<keyword evidence="2" id="KW-0732">Signal</keyword>
<evidence type="ECO:0000256" key="1">
    <source>
        <dbReference type="SAM" id="MobiDB-lite"/>
    </source>
</evidence>
<reference key="2">
    <citation type="submission" date="2011-05" db="EMBL/GenBank/DDBJ databases">
        <title>The Genome of Mycoplasma haemofelis Strain Ohio2, a pathogenic hemoplasma of the cat.</title>
        <authorList>
            <person name="Santos A.P."/>
            <person name="Guimaraes A.M.S."/>
            <person name="SanMiguel P.J."/>
            <person name="Martin S.W."/>
            <person name="Messick J.B."/>
        </authorList>
    </citation>
    <scope>NUCLEOTIDE SEQUENCE</scope>
    <source>
        <strain>Ohio2</strain>
    </source>
</reference>
<dbReference type="STRING" id="859194.MHF_0839"/>
<dbReference type="AlphaFoldDB" id="F6FIQ5"/>
<organism evidence="3 4">
    <name type="scientific">Mycoplasma haemofelis (strain Ohio2)</name>
    <dbReference type="NCBI Taxonomy" id="859194"/>
    <lineage>
        <taxon>Bacteria</taxon>
        <taxon>Bacillati</taxon>
        <taxon>Mycoplasmatota</taxon>
        <taxon>Mollicutes</taxon>
        <taxon>Mycoplasmataceae</taxon>
        <taxon>Mycoplasma</taxon>
    </lineage>
</organism>
<dbReference type="Proteomes" id="UP000007952">
    <property type="component" value="Chromosome"/>
</dbReference>
<name>F6FIQ5_MYCHI</name>
<sequence>MSVNLKLASLFSAGTVGAAGSAYAGMKLFNSSEEKEKTTFGDKYKGTLITDSSEDSSKWEARKTKLTGDNSSDMDASLKEVKSKNSLKPEDIKNWCSSIASTPFEEASTKIKWFETYCVYTVKEKIGNSFITGTESSAWTQANSKIITQGKDKLPQSLHAIFDQLSPTSKDANALQKHCHLKQDGVFRGEDDDLYKELSTYCVNTVQ</sequence>
<gene>
    <name evidence="3" type="ordered locus">MHF_0839</name>
</gene>
<feature type="chain" id="PRO_5003334132" description="Lipoprotein" evidence="2">
    <location>
        <begin position="25"/>
        <end position="207"/>
    </location>
</feature>
<reference evidence="3 4" key="1">
    <citation type="journal article" date="2011" name="J. Bacteriol.">
        <title>Complete genome sequences of two hemotropic Mycoplasmas, Mycoplasma haemofelis strain Ohio2 and Mycoplasma suis strain Illinois.</title>
        <authorList>
            <person name="Messick J.B."/>
            <person name="Santos A.P."/>
            <person name="Guimaraes A.M."/>
        </authorList>
    </citation>
    <scope>NUCLEOTIDE SEQUENCE [LARGE SCALE GENOMIC DNA]</scope>
    <source>
        <strain evidence="3 4">Ohio2</strain>
    </source>
</reference>
<feature type="region of interest" description="Disordered" evidence="1">
    <location>
        <begin position="51"/>
        <end position="74"/>
    </location>
</feature>
<dbReference type="KEGG" id="mhf:MHF_0839"/>
<dbReference type="HOGENOM" id="CLU_087258_0_0_14"/>
<dbReference type="BioCyc" id="MHAE859194:G1GR7-837-MONOMER"/>
<evidence type="ECO:0008006" key="5">
    <source>
        <dbReference type="Google" id="ProtNLM"/>
    </source>
</evidence>
<protein>
    <recommendedName>
        <fullName evidence="5">Lipoprotein</fullName>
    </recommendedName>
</protein>